<accession>A0A1H4CHZ7</accession>
<gene>
    <name evidence="3" type="ORF">SAMN04488051_104172</name>
</gene>
<feature type="signal peptide" evidence="1">
    <location>
        <begin position="1"/>
        <end position="22"/>
    </location>
</feature>
<sequence>MTFAKQLCVTVCCIAFSATSLAETTFGAYRLVQPEQSPQLSWQQSRQSKAQFATASSATDTASLQGRVQANSMVVNRYSGQPGRVSGQLLLLLEDGADSASVLADFPLTILQQQRQLVLLQADSHTDLLALREQLLQQSGVKNVRLDVREQRYKTR</sequence>
<dbReference type="STRING" id="152573.SAMN04488051_104172"/>
<keyword evidence="4" id="KW-1185">Reference proteome</keyword>
<reference evidence="3 4" key="1">
    <citation type="submission" date="2016-10" db="EMBL/GenBank/DDBJ databases">
        <authorList>
            <person name="de Groot N.N."/>
        </authorList>
    </citation>
    <scope>NUCLEOTIDE SEQUENCE [LARGE SCALE GENOMIC DNA]</scope>
    <source>
        <strain evidence="3 4">CGMCC 1.3430</strain>
    </source>
</reference>
<keyword evidence="1" id="KW-0732">Signal</keyword>
<name>A0A1H4CHZ7_ALKAM</name>
<dbReference type="EMBL" id="FNRM01000004">
    <property type="protein sequence ID" value="SEA60056.1"/>
    <property type="molecule type" value="Genomic_DNA"/>
</dbReference>
<evidence type="ECO:0000313" key="4">
    <source>
        <dbReference type="Proteomes" id="UP000198773"/>
    </source>
</evidence>
<evidence type="ECO:0000259" key="2">
    <source>
        <dbReference type="Pfam" id="PF18492"/>
    </source>
</evidence>
<feature type="chain" id="PRO_5011496452" description="ASP external chaperone domain-containing protein" evidence="1">
    <location>
        <begin position="23"/>
        <end position="156"/>
    </location>
</feature>
<evidence type="ECO:0000256" key="1">
    <source>
        <dbReference type="SAM" id="SignalP"/>
    </source>
</evidence>
<proteinExistence type="predicted"/>
<dbReference type="Pfam" id="PF18492">
    <property type="entry name" value="ORF_2_N"/>
    <property type="match status" value="1"/>
</dbReference>
<dbReference type="RefSeq" id="WP_091342340.1">
    <property type="nucleotide sequence ID" value="NZ_FNRM01000004.1"/>
</dbReference>
<evidence type="ECO:0000313" key="3">
    <source>
        <dbReference type="EMBL" id="SEA60056.1"/>
    </source>
</evidence>
<dbReference type="AlphaFoldDB" id="A0A1H4CHZ7"/>
<organism evidence="3 4">
    <name type="scientific">Alkalimonas amylolytica</name>
    <dbReference type="NCBI Taxonomy" id="152573"/>
    <lineage>
        <taxon>Bacteria</taxon>
        <taxon>Pseudomonadati</taxon>
        <taxon>Pseudomonadota</taxon>
        <taxon>Gammaproteobacteria</taxon>
        <taxon>Alkalimonas</taxon>
    </lineage>
</organism>
<dbReference type="InterPro" id="IPR040536">
    <property type="entry name" value="ASPCH"/>
</dbReference>
<feature type="domain" description="ASP external chaperone" evidence="2">
    <location>
        <begin position="49"/>
        <end position="153"/>
    </location>
</feature>
<protein>
    <recommendedName>
        <fullName evidence="2">ASP external chaperone domain-containing protein</fullName>
    </recommendedName>
</protein>
<dbReference type="Proteomes" id="UP000198773">
    <property type="component" value="Unassembled WGS sequence"/>
</dbReference>